<gene>
    <name evidence="2" type="primary">RvY_10953-1</name>
    <name evidence="2" type="synonym">RvY_10953.1</name>
    <name evidence="2" type="ORF">RvY_10953</name>
</gene>
<keyword evidence="1" id="KW-1133">Transmembrane helix</keyword>
<organism evidence="2 3">
    <name type="scientific">Ramazzottius varieornatus</name>
    <name type="common">Water bear</name>
    <name type="synonym">Tardigrade</name>
    <dbReference type="NCBI Taxonomy" id="947166"/>
    <lineage>
        <taxon>Eukaryota</taxon>
        <taxon>Metazoa</taxon>
        <taxon>Ecdysozoa</taxon>
        <taxon>Tardigrada</taxon>
        <taxon>Eutardigrada</taxon>
        <taxon>Parachela</taxon>
        <taxon>Hypsibioidea</taxon>
        <taxon>Ramazzottiidae</taxon>
        <taxon>Ramazzottius</taxon>
    </lineage>
</organism>
<feature type="transmembrane region" description="Helical" evidence="1">
    <location>
        <begin position="58"/>
        <end position="80"/>
    </location>
</feature>
<proteinExistence type="predicted"/>
<reference evidence="2 3" key="1">
    <citation type="journal article" date="2016" name="Nat. Commun.">
        <title>Extremotolerant tardigrade genome and improved radiotolerance of human cultured cells by tardigrade-unique protein.</title>
        <authorList>
            <person name="Hashimoto T."/>
            <person name="Horikawa D.D."/>
            <person name="Saito Y."/>
            <person name="Kuwahara H."/>
            <person name="Kozuka-Hata H."/>
            <person name="Shin-I T."/>
            <person name="Minakuchi Y."/>
            <person name="Ohishi K."/>
            <person name="Motoyama A."/>
            <person name="Aizu T."/>
            <person name="Enomoto A."/>
            <person name="Kondo K."/>
            <person name="Tanaka S."/>
            <person name="Hara Y."/>
            <person name="Koshikawa S."/>
            <person name="Sagara H."/>
            <person name="Miura T."/>
            <person name="Yokobori S."/>
            <person name="Miyagawa K."/>
            <person name="Suzuki Y."/>
            <person name="Kubo T."/>
            <person name="Oyama M."/>
            <person name="Kohara Y."/>
            <person name="Fujiyama A."/>
            <person name="Arakawa K."/>
            <person name="Katayama T."/>
            <person name="Toyoda A."/>
            <person name="Kunieda T."/>
        </authorList>
    </citation>
    <scope>NUCLEOTIDE SEQUENCE [LARGE SCALE GENOMIC DNA]</scope>
    <source>
        <strain evidence="2 3">YOKOZUNA-1</strain>
    </source>
</reference>
<dbReference type="AlphaFoldDB" id="A0A1D1VMA7"/>
<keyword evidence="1" id="KW-0812">Transmembrane</keyword>
<sequence>MMDLFLHSKTGSLNGNVYFRLGIFHALLGVFCAAVQVAVYVCVAHYSGELYLSKGNLFFPVASLGLIAGFSYAWSAYLAFKVSQSLRTLLRRSLPIRRLQEFRTACLVNIIISSMLLLVSIYCVHVTSFWNFPEGSINSLPHYRLSSLMSVGQAALVFHSLHLFLAMIELIVNVVVILIIRNPPRTEAPPRYEPHTFTTVSANVPVMNSSASPARTASSTFSDF</sequence>
<evidence type="ECO:0000313" key="3">
    <source>
        <dbReference type="Proteomes" id="UP000186922"/>
    </source>
</evidence>
<keyword evidence="3" id="KW-1185">Reference proteome</keyword>
<name>A0A1D1VMA7_RAMVA</name>
<feature type="transmembrane region" description="Helical" evidence="1">
    <location>
        <begin position="150"/>
        <end position="180"/>
    </location>
</feature>
<accession>A0A1D1VMA7</accession>
<evidence type="ECO:0000313" key="2">
    <source>
        <dbReference type="EMBL" id="GAV00044.1"/>
    </source>
</evidence>
<dbReference type="Proteomes" id="UP000186922">
    <property type="component" value="Unassembled WGS sequence"/>
</dbReference>
<keyword evidence="1" id="KW-0472">Membrane</keyword>
<feature type="transmembrane region" description="Helical" evidence="1">
    <location>
        <begin position="21"/>
        <end position="46"/>
    </location>
</feature>
<feature type="transmembrane region" description="Helical" evidence="1">
    <location>
        <begin position="101"/>
        <end position="130"/>
    </location>
</feature>
<dbReference type="EMBL" id="BDGG01000005">
    <property type="protein sequence ID" value="GAV00044.1"/>
    <property type="molecule type" value="Genomic_DNA"/>
</dbReference>
<comment type="caution">
    <text evidence="2">The sequence shown here is derived from an EMBL/GenBank/DDBJ whole genome shotgun (WGS) entry which is preliminary data.</text>
</comment>
<protein>
    <submittedName>
        <fullName evidence="2">Uncharacterized protein</fullName>
    </submittedName>
</protein>
<evidence type="ECO:0000256" key="1">
    <source>
        <dbReference type="SAM" id="Phobius"/>
    </source>
</evidence>